<dbReference type="PANTHER" id="PTHR37540:SF10">
    <property type="entry name" value="SIGMA-70 REGION 2 FAMILY PROTEIN"/>
    <property type="match status" value="1"/>
</dbReference>
<feature type="compositionally biased region" description="Polar residues" evidence="1">
    <location>
        <begin position="206"/>
        <end position="216"/>
    </location>
</feature>
<dbReference type="AlphaFoldDB" id="A0AAV9PZ00"/>
<feature type="region of interest" description="Disordered" evidence="1">
    <location>
        <begin position="340"/>
        <end position="365"/>
    </location>
</feature>
<feature type="compositionally biased region" description="Gly residues" evidence="1">
    <location>
        <begin position="220"/>
        <end position="230"/>
    </location>
</feature>
<gene>
    <name evidence="2" type="ORF">LTR25_009474</name>
</gene>
<proteinExistence type="predicted"/>
<dbReference type="PANTHER" id="PTHR37540">
    <property type="entry name" value="TRANSCRIPTION FACTOR (ACR-2), PUTATIVE-RELATED-RELATED"/>
    <property type="match status" value="1"/>
</dbReference>
<evidence type="ECO:0000256" key="1">
    <source>
        <dbReference type="SAM" id="MobiDB-lite"/>
    </source>
</evidence>
<dbReference type="EMBL" id="JAXLQG010000021">
    <property type="protein sequence ID" value="KAK5529695.1"/>
    <property type="molecule type" value="Genomic_DNA"/>
</dbReference>
<accession>A0AAV9PZ00</accession>
<feature type="compositionally biased region" description="Basic residues" evidence="1">
    <location>
        <begin position="40"/>
        <end position="50"/>
    </location>
</feature>
<organism evidence="2 3">
    <name type="scientific">Vermiconidia calcicola</name>
    <dbReference type="NCBI Taxonomy" id="1690605"/>
    <lineage>
        <taxon>Eukaryota</taxon>
        <taxon>Fungi</taxon>
        <taxon>Dikarya</taxon>
        <taxon>Ascomycota</taxon>
        <taxon>Pezizomycotina</taxon>
        <taxon>Dothideomycetes</taxon>
        <taxon>Dothideomycetidae</taxon>
        <taxon>Mycosphaerellales</taxon>
        <taxon>Extremaceae</taxon>
        <taxon>Vermiconidia</taxon>
    </lineage>
</organism>
<feature type="region of interest" description="Disordered" evidence="1">
    <location>
        <begin position="40"/>
        <end position="101"/>
    </location>
</feature>
<feature type="region of interest" description="Disordered" evidence="1">
    <location>
        <begin position="206"/>
        <end position="231"/>
    </location>
</feature>
<sequence>MAHVRINLDLNHPYLFWTPVAPTDSERKEQILVRHQHAARVAHQRNKARRYPSGLPKASSTSCTLKRPRQGPKGSNDVDTADTADTDVHKRRLSPRHAPGGGNRVEPFDVLCIKSLSIDAQEMFRTAIIDLWPAFAISRNQKDVDTWRSVTVNMAVETPYLLQAIIYTAASYRYFFGCRDHGTNFTRLSSYHETLRGLRDVVVHRSTSGPASENQNGRPGQPGAGSGSGSGCSDDAILLAIALLTIHGPPSGMQGRTLLGEQQLKDYEYYGSKVWAPSHLQALLSLVKQRGGLQAIGIQALSGIVFTIDTTNAVSVLEKPTFALPFPPAHFLKVLRQPRQPVNQTSSNRHKQQDREQQQQQQQPRSVCRGFRFLRKHGFPKCGRALLSIIEDVHALVDKYNPTPLCGGGGGGGGQSLESGGGVGVDFGQLVATWRILQHQTLSLDPVPIPASVSSEKGPVGAEAEDLLLYRLCRVAVVIYLTECLEPLPTIGAFHENCSRRLMLLIDECDKLGYWQRQRQKSGTTPELLLWATVLGGFTARGTRWLRQWYVEQLRGDGGSGSPIPIPTVQSCWDDVLALSEEKFLPFRHRQEQGCREFWDEACIYLAGCSGNNKVPYLPR</sequence>
<comment type="caution">
    <text evidence="2">The sequence shown here is derived from an EMBL/GenBank/DDBJ whole genome shotgun (WGS) entry which is preliminary data.</text>
</comment>
<dbReference type="Proteomes" id="UP001345827">
    <property type="component" value="Unassembled WGS sequence"/>
</dbReference>
<evidence type="ECO:0000313" key="2">
    <source>
        <dbReference type="EMBL" id="KAK5529695.1"/>
    </source>
</evidence>
<keyword evidence="3" id="KW-1185">Reference proteome</keyword>
<reference evidence="2 3" key="1">
    <citation type="submission" date="2023-06" db="EMBL/GenBank/DDBJ databases">
        <title>Black Yeasts Isolated from many extreme environments.</title>
        <authorList>
            <person name="Coleine C."/>
            <person name="Stajich J.E."/>
            <person name="Selbmann L."/>
        </authorList>
    </citation>
    <scope>NUCLEOTIDE SEQUENCE [LARGE SCALE GENOMIC DNA]</scope>
    <source>
        <strain evidence="2 3">CCFEE 5887</strain>
    </source>
</reference>
<protein>
    <submittedName>
        <fullName evidence="2">Uncharacterized protein</fullName>
    </submittedName>
</protein>
<evidence type="ECO:0000313" key="3">
    <source>
        <dbReference type="Proteomes" id="UP001345827"/>
    </source>
</evidence>
<name>A0AAV9PZ00_9PEZI</name>